<dbReference type="InterPro" id="IPR013909">
    <property type="entry name" value="NuBaID_C"/>
</dbReference>
<feature type="domain" description="NuBaID C-terminal" evidence="9">
    <location>
        <begin position="275"/>
        <end position="472"/>
    </location>
</feature>
<protein>
    <submittedName>
        <fullName evidence="10">Nuclear-interacting partner of ALK-like</fullName>
    </submittedName>
</protein>
<gene>
    <name evidence="10" type="ORF">HHUSO_G9582</name>
</gene>
<evidence type="ECO:0000256" key="6">
    <source>
        <dbReference type="ARBA" id="ARBA00044931"/>
    </source>
</evidence>
<dbReference type="PANTHER" id="PTHR15835:SF6">
    <property type="entry name" value="ZINC FINGER C3HC-TYPE PROTEIN 1"/>
    <property type="match status" value="1"/>
</dbReference>
<evidence type="ECO:0000256" key="5">
    <source>
        <dbReference type="ARBA" id="ARBA00023242"/>
    </source>
</evidence>
<comment type="caution">
    <text evidence="10">The sequence shown here is derived from an EMBL/GenBank/DDBJ whole genome shotgun (WGS) entry which is preliminary data.</text>
</comment>
<dbReference type="InterPro" id="IPR012935">
    <property type="entry name" value="NuBaID_N"/>
</dbReference>
<feature type="region of interest" description="Disordered" evidence="7">
    <location>
        <begin position="408"/>
        <end position="433"/>
    </location>
</feature>
<evidence type="ECO:0000256" key="7">
    <source>
        <dbReference type="SAM" id="MobiDB-lite"/>
    </source>
</evidence>
<reference evidence="10 11" key="1">
    <citation type="submission" date="2021-05" db="EMBL/GenBank/DDBJ databases">
        <authorList>
            <person name="Zahm M."/>
            <person name="Klopp C."/>
            <person name="Cabau C."/>
            <person name="Kuhl H."/>
            <person name="Suciu R."/>
            <person name="Ciorpac M."/>
            <person name="Holostenco D."/>
            <person name="Gessner J."/>
            <person name="Wuertz S."/>
            <person name="Hohne C."/>
            <person name="Stock M."/>
            <person name="Gislard M."/>
            <person name="Lluch J."/>
            <person name="Milhes M."/>
            <person name="Lampietro C."/>
            <person name="Lopez Roques C."/>
            <person name="Donnadieu C."/>
            <person name="Du K."/>
            <person name="Schartl M."/>
            <person name="Guiguen Y."/>
        </authorList>
    </citation>
    <scope>NUCLEOTIDE SEQUENCE [LARGE SCALE GENOMIC DNA]</scope>
    <source>
        <strain evidence="10">Hh-F2</strain>
        <tissue evidence="10">Blood</tissue>
    </source>
</reference>
<keyword evidence="2" id="KW-0479">Metal-binding</keyword>
<dbReference type="Pfam" id="PF07967">
    <property type="entry name" value="zf-C3HC"/>
    <property type="match status" value="1"/>
</dbReference>
<evidence type="ECO:0000256" key="1">
    <source>
        <dbReference type="ARBA" id="ARBA00004123"/>
    </source>
</evidence>
<name>A0ABR0ZUK3_HUSHU</name>
<accession>A0ABR0ZUK3</accession>
<proteinExistence type="predicted"/>
<keyword evidence="11" id="KW-1185">Reference proteome</keyword>
<keyword evidence="5" id="KW-0539">Nucleus</keyword>
<evidence type="ECO:0000259" key="9">
    <source>
        <dbReference type="Pfam" id="PF08600"/>
    </source>
</evidence>
<dbReference type="Pfam" id="PF08600">
    <property type="entry name" value="NuBaID_C"/>
    <property type="match status" value="1"/>
</dbReference>
<evidence type="ECO:0000313" key="10">
    <source>
        <dbReference type="EMBL" id="KAK6488206.1"/>
    </source>
</evidence>
<dbReference type="Proteomes" id="UP001369086">
    <property type="component" value="Unassembled WGS sequence"/>
</dbReference>
<evidence type="ECO:0000256" key="4">
    <source>
        <dbReference type="ARBA" id="ARBA00022833"/>
    </source>
</evidence>
<keyword evidence="4" id="KW-0862">Zinc</keyword>
<keyword evidence="3" id="KW-0863">Zinc-finger</keyword>
<dbReference type="EMBL" id="JAHFZB010000007">
    <property type="protein sequence ID" value="KAK6488206.1"/>
    <property type="molecule type" value="Genomic_DNA"/>
</dbReference>
<dbReference type="PANTHER" id="PTHR15835">
    <property type="entry name" value="NUCLEAR-INTERACTING PARTNER OF ALK"/>
    <property type="match status" value="1"/>
</dbReference>
<comment type="function">
    <text evidence="6">Required for proper positioning of a substantial amount of TPR at the nuclear basket (NB) through interaction with TPR.</text>
</comment>
<evidence type="ECO:0000259" key="8">
    <source>
        <dbReference type="Pfam" id="PF07967"/>
    </source>
</evidence>
<evidence type="ECO:0000313" key="11">
    <source>
        <dbReference type="Proteomes" id="UP001369086"/>
    </source>
</evidence>
<feature type="domain" description="C3HC-type" evidence="8">
    <location>
        <begin position="89"/>
        <end position="228"/>
    </location>
</feature>
<evidence type="ECO:0000256" key="2">
    <source>
        <dbReference type="ARBA" id="ARBA00022723"/>
    </source>
</evidence>
<evidence type="ECO:0000256" key="3">
    <source>
        <dbReference type="ARBA" id="ARBA00022771"/>
    </source>
</evidence>
<organism evidence="10 11">
    <name type="scientific">Huso huso</name>
    <name type="common">Beluga</name>
    <name type="synonym">Acipenser huso</name>
    <dbReference type="NCBI Taxonomy" id="61971"/>
    <lineage>
        <taxon>Eukaryota</taxon>
        <taxon>Metazoa</taxon>
        <taxon>Chordata</taxon>
        <taxon>Craniata</taxon>
        <taxon>Vertebrata</taxon>
        <taxon>Euteleostomi</taxon>
        <taxon>Actinopterygii</taxon>
        <taxon>Chondrostei</taxon>
        <taxon>Acipenseriformes</taxon>
        <taxon>Acipenseridae</taxon>
        <taxon>Huso</taxon>
    </lineage>
</organism>
<sequence length="536" mass="59959">MESFLSPFIGGRKHSACRSKLKMAALSGRGDCIDNSGGKLKSPQLTPQKVRNLLNEGIATEDSSRDIEEQAASLETPNRLPQVPCETASKEAFFSRVETYTISFYNFVLILNKMYSLKWAGKPHELSPLKCSQYGWTNVECDMLKCSSCQAFLCALLQPTQDINKYKERLLGLQKALQTSHEKFCFWPDCPCPDRFWTIPINEQSVLFSGFLERYKSCCLLELQLPSMKPDDLINMSLTEDIISLLLQLIEDELKQEGGSPVKYNTEPLSVQVAACIVALCGWTCSPSLDSISLPVITCSYCMRKVGLWGFQQIESVCSEGDSSFGIASTPVSCHDGRGERLTPTPVSPCRMVLRSQDTTPSHTSEPSDLIPSPIVARTRSQEFHSPSPVDETTSTVLRGKRPVTRSMGQGEMVGVGSEVPPSPQRKAKRLRLSSSSSSDIMINRSFFDPIFQHRDWCPWVRMAEEQRVREQAAPSRDHPSQCGITKNLQPAWKAVLEVFVSMKKSNNPEGGNSSESLHEKSKRVFKIFRRWQVSC</sequence>
<comment type="subcellular location">
    <subcellularLocation>
        <location evidence="1">Nucleus</location>
    </subcellularLocation>
</comment>